<evidence type="ECO:0000256" key="2">
    <source>
        <dbReference type="ARBA" id="ARBA00023015"/>
    </source>
</evidence>
<keyword evidence="4" id="KW-0804">Transcription</keyword>
<dbReference type="InterPro" id="IPR036388">
    <property type="entry name" value="WH-like_DNA-bd_sf"/>
</dbReference>
<dbReference type="Proteomes" id="UP000067626">
    <property type="component" value="Chromosome"/>
</dbReference>
<dbReference type="SUPFAM" id="SSF53850">
    <property type="entry name" value="Periplasmic binding protein-like II"/>
    <property type="match status" value="1"/>
</dbReference>
<dbReference type="FunFam" id="1.10.10.10:FF:000001">
    <property type="entry name" value="LysR family transcriptional regulator"/>
    <property type="match status" value="1"/>
</dbReference>
<dbReference type="GO" id="GO:0003677">
    <property type="term" value="F:DNA binding"/>
    <property type="evidence" value="ECO:0007669"/>
    <property type="project" value="UniProtKB-KW"/>
</dbReference>
<dbReference type="InterPro" id="IPR000847">
    <property type="entry name" value="LysR_HTH_N"/>
</dbReference>
<dbReference type="SUPFAM" id="SSF46785">
    <property type="entry name" value="Winged helix' DNA-binding domain"/>
    <property type="match status" value="1"/>
</dbReference>
<dbReference type="CDD" id="cd05466">
    <property type="entry name" value="PBP2_LTTR_substrate"/>
    <property type="match status" value="1"/>
</dbReference>
<evidence type="ECO:0000256" key="4">
    <source>
        <dbReference type="ARBA" id="ARBA00023163"/>
    </source>
</evidence>
<evidence type="ECO:0000313" key="6">
    <source>
        <dbReference type="EMBL" id="AKT42240.1"/>
    </source>
</evidence>
<name>A0A0K1EMW5_CHOCO</name>
<dbReference type="Pfam" id="PF00126">
    <property type="entry name" value="HTH_1"/>
    <property type="match status" value="1"/>
</dbReference>
<dbReference type="STRING" id="52.CMC5_064630"/>
<dbReference type="InterPro" id="IPR005119">
    <property type="entry name" value="LysR_subst-bd"/>
</dbReference>
<evidence type="ECO:0000313" key="7">
    <source>
        <dbReference type="Proteomes" id="UP000067626"/>
    </source>
</evidence>
<dbReference type="PATRIC" id="fig|52.7.peg.7109"/>
<dbReference type="PRINTS" id="PR00039">
    <property type="entry name" value="HTHLYSR"/>
</dbReference>
<dbReference type="GO" id="GO:0005829">
    <property type="term" value="C:cytosol"/>
    <property type="evidence" value="ECO:0007669"/>
    <property type="project" value="TreeGrafter"/>
</dbReference>
<comment type="similarity">
    <text evidence="1">Belongs to the LysR transcriptional regulatory family.</text>
</comment>
<organism evidence="6 7">
    <name type="scientific">Chondromyces crocatus</name>
    <dbReference type="NCBI Taxonomy" id="52"/>
    <lineage>
        <taxon>Bacteria</taxon>
        <taxon>Pseudomonadati</taxon>
        <taxon>Myxococcota</taxon>
        <taxon>Polyangia</taxon>
        <taxon>Polyangiales</taxon>
        <taxon>Polyangiaceae</taxon>
        <taxon>Chondromyces</taxon>
    </lineage>
</organism>
<dbReference type="EMBL" id="CP012159">
    <property type="protein sequence ID" value="AKT42240.1"/>
    <property type="molecule type" value="Genomic_DNA"/>
</dbReference>
<dbReference type="GO" id="GO:0003700">
    <property type="term" value="F:DNA-binding transcription factor activity"/>
    <property type="evidence" value="ECO:0007669"/>
    <property type="project" value="InterPro"/>
</dbReference>
<dbReference type="Gene3D" id="1.10.10.10">
    <property type="entry name" value="Winged helix-like DNA-binding domain superfamily/Winged helix DNA-binding domain"/>
    <property type="match status" value="1"/>
</dbReference>
<dbReference type="PROSITE" id="PS50931">
    <property type="entry name" value="HTH_LYSR"/>
    <property type="match status" value="1"/>
</dbReference>
<dbReference type="AlphaFoldDB" id="A0A0K1EMW5"/>
<reference evidence="6 7" key="1">
    <citation type="submission" date="2015-07" db="EMBL/GenBank/DDBJ databases">
        <title>Genome analysis of myxobacterium Chondromyces crocatus Cm c5 reveals a high potential for natural compound synthesis and the genetic basis for the loss of fruiting body formation.</title>
        <authorList>
            <person name="Zaburannyi N."/>
            <person name="Bunk B."/>
            <person name="Maier J."/>
            <person name="Overmann J."/>
            <person name="Mueller R."/>
        </authorList>
    </citation>
    <scope>NUCLEOTIDE SEQUENCE [LARGE SCALE GENOMIC DNA]</scope>
    <source>
        <strain evidence="6 7">Cm c5</strain>
    </source>
</reference>
<accession>A0A0K1EMW5</accession>
<keyword evidence="3" id="KW-0238">DNA-binding</keyword>
<evidence type="ECO:0000256" key="1">
    <source>
        <dbReference type="ARBA" id="ARBA00009437"/>
    </source>
</evidence>
<dbReference type="Gene3D" id="3.40.190.10">
    <property type="entry name" value="Periplasmic binding protein-like II"/>
    <property type="match status" value="2"/>
</dbReference>
<dbReference type="Pfam" id="PF03466">
    <property type="entry name" value="LysR_substrate"/>
    <property type="match status" value="1"/>
</dbReference>
<protein>
    <submittedName>
        <fullName evidence="6">Transcriptional regulator</fullName>
    </submittedName>
</protein>
<evidence type="ECO:0000259" key="5">
    <source>
        <dbReference type="PROSITE" id="PS50931"/>
    </source>
</evidence>
<keyword evidence="2" id="KW-0805">Transcription regulation</keyword>
<gene>
    <name evidence="6" type="ORF">CMC5_064630</name>
</gene>
<sequence length="305" mass="33073">MRLDLRHLHLLVAIDDLGSLHAAARRLHLSASALSLQLRDLEDRLGGQLFERRWRRLHVTPAGRRLTHTARAVLADLARAEAETRLLLAGHTGTLRITTACMQTYHWLPPVLESWSRAHPDTQVSIVGEAGVAPLDALRDGAIDLALVVGDAGDAPSDDRVQFTPLFRDELVALVSPRHPLARRRQVRARDLAAEAYWGAPDSFAPGTPLGDTLAADGVSFTRVTPLAYASGAPLEMVRANLGVTVCPRWFAEPDLARREVVALRIGGGLWLDWSAATARAGGSPHTASFIAEMKRHRPTPSAAG</sequence>
<dbReference type="PANTHER" id="PTHR30419">
    <property type="entry name" value="HTH-TYPE TRANSCRIPTIONAL REGULATOR YBHD"/>
    <property type="match status" value="1"/>
</dbReference>
<dbReference type="InterPro" id="IPR036390">
    <property type="entry name" value="WH_DNA-bd_sf"/>
</dbReference>
<dbReference type="InterPro" id="IPR050950">
    <property type="entry name" value="HTH-type_LysR_regulators"/>
</dbReference>
<evidence type="ECO:0000256" key="3">
    <source>
        <dbReference type="ARBA" id="ARBA00023125"/>
    </source>
</evidence>
<dbReference type="KEGG" id="ccro:CMC5_064630"/>
<feature type="domain" description="HTH lysR-type" evidence="5">
    <location>
        <begin position="3"/>
        <end position="60"/>
    </location>
</feature>
<dbReference type="RefSeq" id="WP_050433902.1">
    <property type="nucleotide sequence ID" value="NZ_CP012159.1"/>
</dbReference>
<proteinExistence type="inferred from homology"/>
<keyword evidence="7" id="KW-1185">Reference proteome</keyword>